<sequence>MSTPPLSSPTSASSSASSTSSSSPTIDFSQLNSEDTLDILLQTISQNANGNPDTASDASPNTPPDWEQLAAWARTENNNKMPDFSDFSFSLPMDLDFDPNMAIDPNALHFGSMFDHTLAMASENAFAAQPAGQNQELLYPPASDMNWLNQQHVQPETGRRLSIASSSSSSGASLSPVMDSASVSSGASASSSPPSESYLSDPAQELAHKVRQMAGVTLAVPVSAQVQQMAAAGGQAKLPIPRLPRQNFSSVPSRQSPPKSVPSPDSTSSSLSSPKSDPPVEAPPQQPPPVQSVIGRPKTSHTTIERRYRTNLNARITGLKQAVPALRVLEAKVNNTENPFNDVVDSRGFVDGVKVARKMSKANVLGKAAEYIKVLKKREARLKREQDGLKSLIAGLVGGPALLKEWEREWRERFGGEEKDELEEEGAGGGSDDEDGDGEDSDDEEGRAKKKAKVAKPVKKEKPARPAVALAPVIVAPGMPGMPGAVPEKRKRGRPRKNPLPSVPAAIQAASAPVALTVPPVFPMDVKMEESIPQQAERSAQQAPAQQYLLAAFAFFSVFNNPLATRSHTYAQTQTHAEHAHQHQGHVLTPHQPAYSQQAFPTPSMPVVSGLGTNEVVQGVHLLVSTLVFFYIIVPWLSDALRRARGLSALSAITSRIRAIHAHPVDSAPETIVEAARVIKARAPRDAALMKVFLDALHPTRRGSTDEAARLRRALGVSDGVLGLMQGIIKAGRVDRGIELNQLEQRAWVRLGELVAFDGKAGKATRMQTYWCMSWHISTFAASTTDLSTLALIMRPVSSAKAAVLWDAARKREFLRPHEKIVLDNMNVDDAAEWLARWQRWHETERKGRCAACEKRTPLGVLAAILIRARLRKHAAALFVRTVVCNDARAGADADECCEGEGYLYDAERDYREEQERMETVQAGKSIGGRTAALAVLLERIWDTGFCTHEDVLPEPQDEEDADCEDAHDLASKDEAEIRSLLSATIIYRRIFPSSFPACSTSVSFILSPPPSPSQRNAALHMALRTALASRAFEFASGGRLEDEELAVALEDSRDRVCDMLVELEKSCRRGARL</sequence>
<accession>A0A165PLU2</accession>
<feature type="compositionally biased region" description="Low complexity" evidence="1">
    <location>
        <begin position="1"/>
        <end position="25"/>
    </location>
</feature>
<feature type="region of interest" description="Disordered" evidence="1">
    <location>
        <begin position="237"/>
        <end position="302"/>
    </location>
</feature>
<name>A0A165PLU2_9APHY</name>
<gene>
    <name evidence="3" type="ORF">DAEQUDRAFT_727938</name>
</gene>
<feature type="region of interest" description="Disordered" evidence="1">
    <location>
        <begin position="44"/>
        <end position="64"/>
    </location>
</feature>
<feature type="compositionally biased region" description="Pro residues" evidence="1">
    <location>
        <begin position="276"/>
        <end position="290"/>
    </location>
</feature>
<dbReference type="PROSITE" id="PS50888">
    <property type="entry name" value="BHLH"/>
    <property type="match status" value="1"/>
</dbReference>
<dbReference type="Proteomes" id="UP000076727">
    <property type="component" value="Unassembled WGS sequence"/>
</dbReference>
<feature type="domain" description="BHLH" evidence="2">
    <location>
        <begin position="296"/>
        <end position="375"/>
    </location>
</feature>
<feature type="compositionally biased region" description="Acidic residues" evidence="1">
    <location>
        <begin position="418"/>
        <end position="445"/>
    </location>
</feature>
<dbReference type="GO" id="GO:0046983">
    <property type="term" value="F:protein dimerization activity"/>
    <property type="evidence" value="ECO:0007669"/>
    <property type="project" value="InterPro"/>
</dbReference>
<feature type="compositionally biased region" description="Basic residues" evidence="1">
    <location>
        <begin position="448"/>
        <end position="457"/>
    </location>
</feature>
<dbReference type="PANTHER" id="PTHR47336">
    <property type="entry name" value="TRANSCRIPTION FACTOR HMS1-RELATED"/>
    <property type="match status" value="1"/>
</dbReference>
<reference evidence="3 4" key="1">
    <citation type="journal article" date="2016" name="Mol. Biol. Evol.">
        <title>Comparative Genomics of Early-Diverging Mushroom-Forming Fungi Provides Insights into the Origins of Lignocellulose Decay Capabilities.</title>
        <authorList>
            <person name="Nagy L.G."/>
            <person name="Riley R."/>
            <person name="Tritt A."/>
            <person name="Adam C."/>
            <person name="Daum C."/>
            <person name="Floudas D."/>
            <person name="Sun H."/>
            <person name="Yadav J.S."/>
            <person name="Pangilinan J."/>
            <person name="Larsson K.H."/>
            <person name="Matsuura K."/>
            <person name="Barry K."/>
            <person name="Labutti K."/>
            <person name="Kuo R."/>
            <person name="Ohm R.A."/>
            <person name="Bhattacharya S.S."/>
            <person name="Shirouzu T."/>
            <person name="Yoshinaga Y."/>
            <person name="Martin F.M."/>
            <person name="Grigoriev I.V."/>
            <person name="Hibbett D.S."/>
        </authorList>
    </citation>
    <scope>NUCLEOTIDE SEQUENCE [LARGE SCALE GENOMIC DNA]</scope>
    <source>
        <strain evidence="3 4">L-15889</strain>
    </source>
</reference>
<feature type="compositionally biased region" description="Low complexity" evidence="1">
    <location>
        <begin position="160"/>
        <end position="201"/>
    </location>
</feature>
<protein>
    <recommendedName>
        <fullName evidence="2">BHLH domain-containing protein</fullName>
    </recommendedName>
</protein>
<evidence type="ECO:0000313" key="4">
    <source>
        <dbReference type="Proteomes" id="UP000076727"/>
    </source>
</evidence>
<feature type="region of interest" description="Disordered" evidence="1">
    <location>
        <begin position="415"/>
        <end position="463"/>
    </location>
</feature>
<evidence type="ECO:0000313" key="3">
    <source>
        <dbReference type="EMBL" id="KZT68366.1"/>
    </source>
</evidence>
<feature type="region of interest" description="Disordered" evidence="1">
    <location>
        <begin position="1"/>
        <end position="31"/>
    </location>
</feature>
<dbReference type="PANTHER" id="PTHR47336:SF2">
    <property type="entry name" value="TRANSCRIPTION FACTOR HMS1-RELATED"/>
    <property type="match status" value="1"/>
</dbReference>
<feature type="compositionally biased region" description="Polar residues" evidence="1">
    <location>
        <begin position="44"/>
        <end position="60"/>
    </location>
</feature>
<proteinExistence type="predicted"/>
<feature type="compositionally biased region" description="Low complexity" evidence="1">
    <location>
        <begin position="256"/>
        <end position="275"/>
    </location>
</feature>
<evidence type="ECO:0000256" key="1">
    <source>
        <dbReference type="SAM" id="MobiDB-lite"/>
    </source>
</evidence>
<dbReference type="InterPro" id="IPR052099">
    <property type="entry name" value="Regulatory_TF_Diverse"/>
</dbReference>
<evidence type="ECO:0000259" key="2">
    <source>
        <dbReference type="PROSITE" id="PS50888"/>
    </source>
</evidence>
<dbReference type="SUPFAM" id="SSF47459">
    <property type="entry name" value="HLH, helix-loop-helix DNA-binding domain"/>
    <property type="match status" value="1"/>
</dbReference>
<dbReference type="InterPro" id="IPR036638">
    <property type="entry name" value="HLH_DNA-bd_sf"/>
</dbReference>
<feature type="region of interest" description="Disordered" evidence="1">
    <location>
        <begin position="475"/>
        <end position="500"/>
    </location>
</feature>
<dbReference type="SMART" id="SM00353">
    <property type="entry name" value="HLH"/>
    <property type="match status" value="1"/>
</dbReference>
<dbReference type="EMBL" id="KV429067">
    <property type="protein sequence ID" value="KZT68366.1"/>
    <property type="molecule type" value="Genomic_DNA"/>
</dbReference>
<keyword evidence="4" id="KW-1185">Reference proteome</keyword>
<dbReference type="Pfam" id="PF00010">
    <property type="entry name" value="HLH"/>
    <property type="match status" value="1"/>
</dbReference>
<dbReference type="AlphaFoldDB" id="A0A165PLU2"/>
<feature type="compositionally biased region" description="Low complexity" evidence="1">
    <location>
        <begin position="475"/>
        <end position="486"/>
    </location>
</feature>
<dbReference type="OrthoDB" id="2133190at2759"/>
<organism evidence="3 4">
    <name type="scientific">Daedalea quercina L-15889</name>
    <dbReference type="NCBI Taxonomy" id="1314783"/>
    <lineage>
        <taxon>Eukaryota</taxon>
        <taxon>Fungi</taxon>
        <taxon>Dikarya</taxon>
        <taxon>Basidiomycota</taxon>
        <taxon>Agaricomycotina</taxon>
        <taxon>Agaricomycetes</taxon>
        <taxon>Polyporales</taxon>
        <taxon>Fomitopsis</taxon>
    </lineage>
</organism>
<dbReference type="InterPro" id="IPR011598">
    <property type="entry name" value="bHLH_dom"/>
</dbReference>
<dbReference type="Gene3D" id="4.10.280.10">
    <property type="entry name" value="Helix-loop-helix DNA-binding domain"/>
    <property type="match status" value="1"/>
</dbReference>
<feature type="region of interest" description="Disordered" evidence="1">
    <location>
        <begin position="156"/>
        <end position="201"/>
    </location>
</feature>
<dbReference type="STRING" id="1314783.A0A165PLU2"/>